<dbReference type="PROSITE" id="PS50928">
    <property type="entry name" value="ABC_TM1"/>
    <property type="match status" value="1"/>
</dbReference>
<dbReference type="InterPro" id="IPR051393">
    <property type="entry name" value="ABC_transporter_permease"/>
</dbReference>
<dbReference type="Gene3D" id="1.10.3720.10">
    <property type="entry name" value="MetI-like"/>
    <property type="match status" value="1"/>
</dbReference>
<feature type="transmembrane region" description="Helical" evidence="7">
    <location>
        <begin position="277"/>
        <end position="297"/>
    </location>
</feature>
<feature type="transmembrane region" description="Helical" evidence="7">
    <location>
        <begin position="26"/>
        <end position="55"/>
    </location>
</feature>
<evidence type="ECO:0000313" key="9">
    <source>
        <dbReference type="EMBL" id="WZW99756.1"/>
    </source>
</evidence>
<evidence type="ECO:0000313" key="10">
    <source>
        <dbReference type="Proteomes" id="UP001434337"/>
    </source>
</evidence>
<evidence type="ECO:0000256" key="1">
    <source>
        <dbReference type="ARBA" id="ARBA00004651"/>
    </source>
</evidence>
<protein>
    <submittedName>
        <fullName evidence="9">Sugar ABC transporter permease</fullName>
    </submittedName>
</protein>
<feature type="domain" description="ABC transmembrane type-1" evidence="8">
    <location>
        <begin position="85"/>
        <end position="298"/>
    </location>
</feature>
<keyword evidence="4 7" id="KW-0812">Transmembrane</keyword>
<evidence type="ECO:0000256" key="4">
    <source>
        <dbReference type="ARBA" id="ARBA00022692"/>
    </source>
</evidence>
<accession>A0ABZ3CAW1</accession>
<reference evidence="9 10" key="1">
    <citation type="journal article" date="2023" name="Environ Microbiome">
        <title>A coral-associated actinobacterium mitigates coral bleaching under heat stress.</title>
        <authorList>
            <person name="Li J."/>
            <person name="Zou Y."/>
            <person name="Li Q."/>
            <person name="Zhang J."/>
            <person name="Bourne D.G."/>
            <person name="Lyu Y."/>
            <person name="Liu C."/>
            <person name="Zhang S."/>
        </authorList>
    </citation>
    <scope>NUCLEOTIDE SEQUENCE [LARGE SCALE GENOMIC DNA]</scope>
    <source>
        <strain evidence="9 10">SCSIO 13291</strain>
    </source>
</reference>
<comment type="subcellular location">
    <subcellularLocation>
        <location evidence="1 7">Cell membrane</location>
        <topology evidence="1 7">Multi-pass membrane protein</topology>
    </subcellularLocation>
</comment>
<feature type="transmembrane region" description="Helical" evidence="7">
    <location>
        <begin position="217"/>
        <end position="242"/>
    </location>
</feature>
<dbReference type="CDD" id="cd06261">
    <property type="entry name" value="TM_PBP2"/>
    <property type="match status" value="1"/>
</dbReference>
<feature type="transmembrane region" description="Helical" evidence="7">
    <location>
        <begin position="171"/>
        <end position="196"/>
    </location>
</feature>
<name>A0ABZ3CAW1_9ACTN</name>
<dbReference type="InterPro" id="IPR000515">
    <property type="entry name" value="MetI-like"/>
</dbReference>
<feature type="transmembrane region" description="Helical" evidence="7">
    <location>
        <begin position="123"/>
        <end position="143"/>
    </location>
</feature>
<comment type="similarity">
    <text evidence="7">Belongs to the binding-protein-dependent transport system permease family.</text>
</comment>
<keyword evidence="5 7" id="KW-1133">Transmembrane helix</keyword>
<evidence type="ECO:0000256" key="2">
    <source>
        <dbReference type="ARBA" id="ARBA00022448"/>
    </source>
</evidence>
<keyword evidence="6 7" id="KW-0472">Membrane</keyword>
<keyword evidence="2 7" id="KW-0813">Transport</keyword>
<keyword evidence="3" id="KW-1003">Cell membrane</keyword>
<dbReference type="Proteomes" id="UP001434337">
    <property type="component" value="Chromosome"/>
</dbReference>
<feature type="transmembrane region" description="Helical" evidence="7">
    <location>
        <begin position="89"/>
        <end position="111"/>
    </location>
</feature>
<dbReference type="InterPro" id="IPR035906">
    <property type="entry name" value="MetI-like_sf"/>
</dbReference>
<evidence type="ECO:0000256" key="6">
    <source>
        <dbReference type="ARBA" id="ARBA00023136"/>
    </source>
</evidence>
<dbReference type="PANTHER" id="PTHR30193">
    <property type="entry name" value="ABC TRANSPORTER PERMEASE PROTEIN"/>
    <property type="match status" value="1"/>
</dbReference>
<evidence type="ECO:0000256" key="7">
    <source>
        <dbReference type="RuleBase" id="RU363032"/>
    </source>
</evidence>
<evidence type="ECO:0000259" key="8">
    <source>
        <dbReference type="PROSITE" id="PS50928"/>
    </source>
</evidence>
<evidence type="ECO:0000256" key="5">
    <source>
        <dbReference type="ARBA" id="ARBA00022989"/>
    </source>
</evidence>
<dbReference type="SUPFAM" id="SSF161098">
    <property type="entry name" value="MetI-like"/>
    <property type="match status" value="1"/>
</dbReference>
<dbReference type="EMBL" id="CP115965">
    <property type="protein sequence ID" value="WZW99756.1"/>
    <property type="molecule type" value="Genomic_DNA"/>
</dbReference>
<dbReference type="RefSeq" id="WP_232549700.1">
    <property type="nucleotide sequence ID" value="NZ_CP115965.1"/>
</dbReference>
<organism evidence="9 10">
    <name type="scientific">Propioniciclava soli</name>
    <dbReference type="NCBI Taxonomy" id="2775081"/>
    <lineage>
        <taxon>Bacteria</taxon>
        <taxon>Bacillati</taxon>
        <taxon>Actinomycetota</taxon>
        <taxon>Actinomycetes</taxon>
        <taxon>Propionibacteriales</taxon>
        <taxon>Propionibacteriaceae</taxon>
        <taxon>Propioniciclava</taxon>
    </lineage>
</organism>
<gene>
    <name evidence="9" type="ORF">PCC79_06050</name>
</gene>
<dbReference type="Pfam" id="PF00528">
    <property type="entry name" value="BPD_transp_1"/>
    <property type="match status" value="1"/>
</dbReference>
<keyword evidence="10" id="KW-1185">Reference proteome</keyword>
<dbReference type="PANTHER" id="PTHR30193:SF37">
    <property type="entry name" value="INNER MEMBRANE ABC TRANSPORTER PERMEASE PROTEIN YCJO"/>
    <property type="match status" value="1"/>
</dbReference>
<sequence length="308" mass="34035">MAETTTAAAPSGTTAMRRRTRPGQTLVPLLFIAIAFVLFCVFFVGPGALGLYYSFTDYRGVGSPRWVGLDNYQRLFADEQFYAVLGRTLTYTVLSVPVHVVVALGIALLLTSAATRFQTVARVIFFIPWLISPIVAGVIWRWLFGENFGLINYLFTVVNLPTQRWETDGNLSLLVLILAGTWGGTAFNMLLFIAALKNIPKSYLEAAEIDGATSSQRFFRIVLPLLRPTMFLVVLLGTLGAMKEFALVQALNGGGPGTQNMFMVQYIYRTGFERAQIGYASAVSMVLMGILVVIAIIQMRFDRREDLA</sequence>
<evidence type="ECO:0000256" key="3">
    <source>
        <dbReference type="ARBA" id="ARBA00022475"/>
    </source>
</evidence>
<proteinExistence type="inferred from homology"/>